<feature type="domain" description="PepSY" evidence="2">
    <location>
        <begin position="47"/>
        <end position="100"/>
    </location>
</feature>
<dbReference type="AlphaFoldDB" id="A0A849I5H8"/>
<dbReference type="InterPro" id="IPR010916">
    <property type="entry name" value="TonB_box_CS"/>
</dbReference>
<dbReference type="Pfam" id="PF03413">
    <property type="entry name" value="PepSY"/>
    <property type="match status" value="1"/>
</dbReference>
<name>A0A849I5H8_9HYPH</name>
<feature type="chain" id="PRO_5032724638" evidence="1">
    <location>
        <begin position="21"/>
        <end position="104"/>
    </location>
</feature>
<sequence length="104" mass="11011">MRRALIGTILAALGSPSARAADRAAEPPCLSPGDTVEVVAAHEVVAPSEALVHVRRAVPDSEILRASLCREPDALVYRIVLLTRDGRVVRVTVDAPSGKVKTVH</sequence>
<gene>
    <name evidence="3" type="ORF">HJG44_09605</name>
</gene>
<evidence type="ECO:0000313" key="4">
    <source>
        <dbReference type="Proteomes" id="UP000564885"/>
    </source>
</evidence>
<organism evidence="3 4">
    <name type="scientific">Enterovirga aerilata</name>
    <dbReference type="NCBI Taxonomy" id="2730920"/>
    <lineage>
        <taxon>Bacteria</taxon>
        <taxon>Pseudomonadati</taxon>
        <taxon>Pseudomonadota</taxon>
        <taxon>Alphaproteobacteria</taxon>
        <taxon>Hyphomicrobiales</taxon>
        <taxon>Methylobacteriaceae</taxon>
        <taxon>Enterovirga</taxon>
    </lineage>
</organism>
<feature type="signal peptide" evidence="1">
    <location>
        <begin position="1"/>
        <end position="20"/>
    </location>
</feature>
<dbReference type="Proteomes" id="UP000564885">
    <property type="component" value="Unassembled WGS sequence"/>
</dbReference>
<dbReference type="EMBL" id="JABEPP010000002">
    <property type="protein sequence ID" value="NNM72638.1"/>
    <property type="molecule type" value="Genomic_DNA"/>
</dbReference>
<dbReference type="InterPro" id="IPR025711">
    <property type="entry name" value="PepSY"/>
</dbReference>
<accession>A0A849I5H8</accession>
<comment type="caution">
    <text evidence="3">The sequence shown here is derived from an EMBL/GenBank/DDBJ whole genome shotgun (WGS) entry which is preliminary data.</text>
</comment>
<reference evidence="3 4" key="1">
    <citation type="submission" date="2020-04" db="EMBL/GenBank/DDBJ databases">
        <title>Enterovirga sp. isolate from soil.</title>
        <authorList>
            <person name="Chea S."/>
            <person name="Kim D.-U."/>
        </authorList>
    </citation>
    <scope>NUCLEOTIDE SEQUENCE [LARGE SCALE GENOMIC DNA]</scope>
    <source>
        <strain evidence="3 4">DB1703</strain>
    </source>
</reference>
<proteinExistence type="predicted"/>
<keyword evidence="4" id="KW-1185">Reference proteome</keyword>
<evidence type="ECO:0000313" key="3">
    <source>
        <dbReference type="EMBL" id="NNM72638.1"/>
    </source>
</evidence>
<keyword evidence="1" id="KW-0732">Signal</keyword>
<dbReference type="PROSITE" id="PS00430">
    <property type="entry name" value="TONB_DEPENDENT_REC_1"/>
    <property type="match status" value="1"/>
</dbReference>
<evidence type="ECO:0000256" key="1">
    <source>
        <dbReference type="SAM" id="SignalP"/>
    </source>
</evidence>
<protein>
    <submittedName>
        <fullName evidence="3">PepSY domain-containing protein</fullName>
    </submittedName>
</protein>
<dbReference type="RefSeq" id="WP_171218094.1">
    <property type="nucleotide sequence ID" value="NZ_JABEPP010000002.1"/>
</dbReference>
<evidence type="ECO:0000259" key="2">
    <source>
        <dbReference type="Pfam" id="PF03413"/>
    </source>
</evidence>